<dbReference type="GO" id="GO:0004722">
    <property type="term" value="F:protein serine/threonine phosphatase activity"/>
    <property type="evidence" value="ECO:0007669"/>
    <property type="project" value="UniProtKB-EC"/>
</dbReference>
<dbReference type="Gene3D" id="3.60.40.10">
    <property type="entry name" value="PPM-type phosphatase domain"/>
    <property type="match status" value="1"/>
</dbReference>
<evidence type="ECO:0000256" key="7">
    <source>
        <dbReference type="ARBA" id="ARBA00022912"/>
    </source>
</evidence>
<comment type="catalytic activity">
    <reaction evidence="9">
        <text>O-phospho-L-threonyl-[protein] + H2O = L-threonyl-[protein] + phosphate</text>
        <dbReference type="Rhea" id="RHEA:47004"/>
        <dbReference type="Rhea" id="RHEA-COMP:11060"/>
        <dbReference type="Rhea" id="RHEA-COMP:11605"/>
        <dbReference type="ChEBI" id="CHEBI:15377"/>
        <dbReference type="ChEBI" id="CHEBI:30013"/>
        <dbReference type="ChEBI" id="CHEBI:43474"/>
        <dbReference type="ChEBI" id="CHEBI:61977"/>
        <dbReference type="EC" id="3.1.3.16"/>
    </reaction>
    <physiologicalReaction direction="left-to-right" evidence="9">
        <dbReference type="Rhea" id="RHEA:47005"/>
    </physiologicalReaction>
</comment>
<dbReference type="PROSITE" id="PS51746">
    <property type="entry name" value="PPM_2"/>
    <property type="match status" value="1"/>
</dbReference>
<evidence type="ECO:0000256" key="3">
    <source>
        <dbReference type="ARBA" id="ARBA00006702"/>
    </source>
</evidence>
<evidence type="ECO:0000256" key="8">
    <source>
        <dbReference type="ARBA" id="ARBA00023211"/>
    </source>
</evidence>
<dbReference type="SUPFAM" id="SSF81606">
    <property type="entry name" value="PP2C-like"/>
    <property type="match status" value="1"/>
</dbReference>
<organism evidence="13 14">
    <name type="scientific">Trichoderma aggressivum f. europaeum</name>
    <dbReference type="NCBI Taxonomy" id="173218"/>
    <lineage>
        <taxon>Eukaryota</taxon>
        <taxon>Fungi</taxon>
        <taxon>Dikarya</taxon>
        <taxon>Ascomycota</taxon>
        <taxon>Pezizomycotina</taxon>
        <taxon>Sordariomycetes</taxon>
        <taxon>Hypocreomycetidae</taxon>
        <taxon>Hypocreales</taxon>
        <taxon>Hypocreaceae</taxon>
        <taxon>Trichoderma</taxon>
    </lineage>
</organism>
<keyword evidence="7 10" id="KW-0904">Protein phosphatase</keyword>
<dbReference type="CDD" id="cd00143">
    <property type="entry name" value="PP2Cc"/>
    <property type="match status" value="1"/>
</dbReference>
<dbReference type="InterPro" id="IPR000222">
    <property type="entry name" value="PP2C_BS"/>
</dbReference>
<dbReference type="InterPro" id="IPR015655">
    <property type="entry name" value="PP2C"/>
</dbReference>
<comment type="cofactor">
    <cofactor evidence="2">
        <name>Mg(2+)</name>
        <dbReference type="ChEBI" id="CHEBI:18420"/>
    </cofactor>
</comment>
<comment type="caution">
    <text evidence="13">The sequence shown here is derived from an EMBL/GenBank/DDBJ whole genome shotgun (WGS) entry which is preliminary data.</text>
</comment>
<dbReference type="RefSeq" id="XP_062753904.1">
    <property type="nucleotide sequence ID" value="XM_062901778.1"/>
</dbReference>
<name>A0AAE1M158_9HYPO</name>
<dbReference type="InterPro" id="IPR001932">
    <property type="entry name" value="PPM-type_phosphatase-like_dom"/>
</dbReference>
<dbReference type="PROSITE" id="PS01032">
    <property type="entry name" value="PPM_1"/>
    <property type="match status" value="1"/>
</dbReference>
<evidence type="ECO:0000256" key="5">
    <source>
        <dbReference type="ARBA" id="ARBA00022723"/>
    </source>
</evidence>
<keyword evidence="5" id="KW-0479">Metal-binding</keyword>
<evidence type="ECO:0000259" key="12">
    <source>
        <dbReference type="PROSITE" id="PS51746"/>
    </source>
</evidence>
<dbReference type="PANTHER" id="PTHR13832">
    <property type="entry name" value="PROTEIN PHOSPHATASE 2C"/>
    <property type="match status" value="1"/>
</dbReference>
<dbReference type="SMART" id="SM00332">
    <property type="entry name" value="PP2Cc"/>
    <property type="match status" value="1"/>
</dbReference>
<gene>
    <name evidence="13" type="ORF">Triagg1_7082</name>
</gene>
<evidence type="ECO:0000256" key="4">
    <source>
        <dbReference type="ARBA" id="ARBA00013081"/>
    </source>
</evidence>
<keyword evidence="14" id="KW-1185">Reference proteome</keyword>
<dbReference type="Pfam" id="PF00481">
    <property type="entry name" value="PP2C"/>
    <property type="match status" value="2"/>
</dbReference>
<dbReference type="EMBL" id="JAWRVG010000030">
    <property type="protein sequence ID" value="KAK4068722.1"/>
    <property type="molecule type" value="Genomic_DNA"/>
</dbReference>
<keyword evidence="8" id="KW-0464">Manganese</keyword>
<feature type="compositionally biased region" description="Basic and acidic residues" evidence="11">
    <location>
        <begin position="438"/>
        <end position="475"/>
    </location>
</feature>
<dbReference type="Proteomes" id="UP001273209">
    <property type="component" value="Unassembled WGS sequence"/>
</dbReference>
<feature type="compositionally biased region" description="Acidic residues" evidence="11">
    <location>
        <begin position="415"/>
        <end position="427"/>
    </location>
</feature>
<feature type="domain" description="PPM-type phosphatase" evidence="12">
    <location>
        <begin position="23"/>
        <end position="334"/>
    </location>
</feature>
<dbReference type="EC" id="3.1.3.16" evidence="4"/>
<evidence type="ECO:0000256" key="1">
    <source>
        <dbReference type="ARBA" id="ARBA00001936"/>
    </source>
</evidence>
<dbReference type="GO" id="GO:0046872">
    <property type="term" value="F:metal ion binding"/>
    <property type="evidence" value="ECO:0007669"/>
    <property type="project" value="UniProtKB-KW"/>
</dbReference>
<evidence type="ECO:0000256" key="11">
    <source>
        <dbReference type="SAM" id="MobiDB-lite"/>
    </source>
</evidence>
<feature type="region of interest" description="Disordered" evidence="11">
    <location>
        <begin position="414"/>
        <end position="475"/>
    </location>
</feature>
<comment type="cofactor">
    <cofactor evidence="1">
        <name>Mn(2+)</name>
        <dbReference type="ChEBI" id="CHEBI:29035"/>
    </cofactor>
</comment>
<evidence type="ECO:0000256" key="6">
    <source>
        <dbReference type="ARBA" id="ARBA00022801"/>
    </source>
</evidence>
<dbReference type="PANTHER" id="PTHR13832:SF565">
    <property type="entry name" value="AT28366P-RELATED"/>
    <property type="match status" value="1"/>
</dbReference>
<evidence type="ECO:0000313" key="14">
    <source>
        <dbReference type="Proteomes" id="UP001273209"/>
    </source>
</evidence>
<protein>
    <recommendedName>
        <fullName evidence="4">protein-serine/threonine phosphatase</fullName>
        <ecNumber evidence="4">3.1.3.16</ecNumber>
    </recommendedName>
</protein>
<proteinExistence type="inferred from homology"/>
<keyword evidence="6 10" id="KW-0378">Hydrolase</keyword>
<accession>A0AAE1M158</accession>
<reference evidence="13" key="1">
    <citation type="submission" date="2023-11" db="EMBL/GenBank/DDBJ databases">
        <title>The genome sequences of three competitors of mushroom-forming fungi.</title>
        <authorList>
            <person name="Beijen E."/>
            <person name="Ohm R.A."/>
        </authorList>
    </citation>
    <scope>NUCLEOTIDE SEQUENCE</scope>
    <source>
        <strain evidence="13">CBS 100526</strain>
    </source>
</reference>
<dbReference type="GeneID" id="87921683"/>
<evidence type="ECO:0000313" key="13">
    <source>
        <dbReference type="EMBL" id="KAK4068722.1"/>
    </source>
</evidence>
<sequence>MGQTLSEPVVEKTSEKGEDDRLLYGVSAMQGWRISMEDAHTAELNLTPPDNDIKTHPDRLSFFGVFDGHGGDKVALFAGENIHKIVFKQDSFKTGDYAQGLKDGFLATDRAILSEEVAGNDLRKRSATLLGAHFAIIPHEAGFCANDVVFSSSTDPKYEEEVSGCTACVSLIAGNKLYVANAGDSRGVLGIKGRAKPLSNDHKPQLETEKSRITAAGGFVDFGRVNGNLALSRAIGDFEFKKSAELSPENQIVTAFPDVEEHDLTDEDEFLVIACDGIWDCQSSQAVVEFVRRGIAAKQDLDKICENMMDNCLASNSETGGVGCDNMTMVIIGFLHGKTKEQWYDEIAKRVANGDGPCAPPEYAEFRGPGVHHNYEDSDSGYDVDAESGGKFNLAGSRGRIIFLGDGTEVLTGSDDTEMFDNADEDKDLASQVSKGSAKPDAKEEPEAKSQSDSKPAAESDKKQDEKAPEESKKD</sequence>
<dbReference type="InterPro" id="IPR036457">
    <property type="entry name" value="PPM-type-like_dom_sf"/>
</dbReference>
<evidence type="ECO:0000256" key="10">
    <source>
        <dbReference type="RuleBase" id="RU003465"/>
    </source>
</evidence>
<evidence type="ECO:0000256" key="2">
    <source>
        <dbReference type="ARBA" id="ARBA00001946"/>
    </source>
</evidence>
<comment type="similarity">
    <text evidence="3 10">Belongs to the PP2C family.</text>
</comment>
<dbReference type="AlphaFoldDB" id="A0AAE1M158"/>
<evidence type="ECO:0000256" key="9">
    <source>
        <dbReference type="ARBA" id="ARBA00048832"/>
    </source>
</evidence>